<protein>
    <submittedName>
        <fullName evidence="1">Uncharacterized protein</fullName>
    </submittedName>
</protein>
<proteinExistence type="predicted"/>
<accession>A0A0D2MDB9</accession>
<dbReference type="AlphaFoldDB" id="A0A0D2MDB9"/>
<gene>
    <name evidence="1" type="ORF">HYPSUDRAFT_724234</name>
</gene>
<keyword evidence="2" id="KW-1185">Reference proteome</keyword>
<dbReference type="Proteomes" id="UP000054270">
    <property type="component" value="Unassembled WGS sequence"/>
</dbReference>
<evidence type="ECO:0000313" key="2">
    <source>
        <dbReference type="Proteomes" id="UP000054270"/>
    </source>
</evidence>
<organism evidence="1 2">
    <name type="scientific">Hypholoma sublateritium (strain FD-334 SS-4)</name>
    <dbReference type="NCBI Taxonomy" id="945553"/>
    <lineage>
        <taxon>Eukaryota</taxon>
        <taxon>Fungi</taxon>
        <taxon>Dikarya</taxon>
        <taxon>Basidiomycota</taxon>
        <taxon>Agaricomycotina</taxon>
        <taxon>Agaricomycetes</taxon>
        <taxon>Agaricomycetidae</taxon>
        <taxon>Agaricales</taxon>
        <taxon>Agaricineae</taxon>
        <taxon>Strophariaceae</taxon>
        <taxon>Hypholoma</taxon>
    </lineage>
</organism>
<evidence type="ECO:0000313" key="1">
    <source>
        <dbReference type="EMBL" id="KJA21528.1"/>
    </source>
</evidence>
<name>A0A0D2MDB9_HYPSF</name>
<dbReference type="EMBL" id="KN817557">
    <property type="protein sequence ID" value="KJA21528.1"/>
    <property type="molecule type" value="Genomic_DNA"/>
</dbReference>
<reference evidence="2" key="1">
    <citation type="submission" date="2014-04" db="EMBL/GenBank/DDBJ databases">
        <title>Evolutionary Origins and Diversification of the Mycorrhizal Mutualists.</title>
        <authorList>
            <consortium name="DOE Joint Genome Institute"/>
            <consortium name="Mycorrhizal Genomics Consortium"/>
            <person name="Kohler A."/>
            <person name="Kuo A."/>
            <person name="Nagy L.G."/>
            <person name="Floudas D."/>
            <person name="Copeland A."/>
            <person name="Barry K.W."/>
            <person name="Cichocki N."/>
            <person name="Veneault-Fourrey C."/>
            <person name="LaButti K."/>
            <person name="Lindquist E.A."/>
            <person name="Lipzen A."/>
            <person name="Lundell T."/>
            <person name="Morin E."/>
            <person name="Murat C."/>
            <person name="Riley R."/>
            <person name="Ohm R."/>
            <person name="Sun H."/>
            <person name="Tunlid A."/>
            <person name="Henrissat B."/>
            <person name="Grigoriev I.V."/>
            <person name="Hibbett D.S."/>
            <person name="Martin F."/>
        </authorList>
    </citation>
    <scope>NUCLEOTIDE SEQUENCE [LARGE SCALE GENOMIC DNA]</scope>
    <source>
        <strain evidence="2">FD-334 SS-4</strain>
    </source>
</reference>
<sequence length="158" mass="18072">MNMLAMDLAQYSARKKFLVEKKGSALSSPFPRSTLLAYLTFIEHARFRLPVRPKHGPVTLEILDSKKCIRATTPRRMTSSRLECWRSHTQIIWAEIVYGIYAPSPRSSLIGPSLTLGFALNSQSSQSMFVAPIFQNLEFLNNPDQWSQRVASPTEWRR</sequence>